<dbReference type="InterPro" id="IPR049074">
    <property type="entry name" value="ACCA_BT"/>
</dbReference>
<keyword evidence="6" id="KW-0276">Fatty acid metabolism</keyword>
<comment type="catalytic activity">
    <reaction evidence="13">
        <text>N(6)-biotinyl-L-lysyl-[protein] + hydrogencarbonate + ATP = N(6)-carboxybiotinyl-L-lysyl-[protein] + ADP + phosphate + H(+)</text>
        <dbReference type="Rhea" id="RHEA:13501"/>
        <dbReference type="Rhea" id="RHEA-COMP:10505"/>
        <dbReference type="Rhea" id="RHEA-COMP:10506"/>
        <dbReference type="ChEBI" id="CHEBI:15378"/>
        <dbReference type="ChEBI" id="CHEBI:17544"/>
        <dbReference type="ChEBI" id="CHEBI:30616"/>
        <dbReference type="ChEBI" id="CHEBI:43474"/>
        <dbReference type="ChEBI" id="CHEBI:83144"/>
        <dbReference type="ChEBI" id="CHEBI:83145"/>
        <dbReference type="ChEBI" id="CHEBI:456216"/>
        <dbReference type="EC" id="6.3.4.14"/>
    </reaction>
</comment>
<evidence type="ECO:0000313" key="23">
    <source>
        <dbReference type="Proteomes" id="UP000789595"/>
    </source>
</evidence>
<evidence type="ECO:0000256" key="9">
    <source>
        <dbReference type="ARBA" id="ARBA00023160"/>
    </source>
</evidence>
<evidence type="ECO:0000256" key="5">
    <source>
        <dbReference type="ARBA" id="ARBA00022741"/>
    </source>
</evidence>
<accession>A0A7S4E955</accession>
<dbReference type="PANTHER" id="PTHR45728">
    <property type="entry name" value="ACETYL-COA CARBOXYLASE, ISOFORM A"/>
    <property type="match status" value="1"/>
</dbReference>
<dbReference type="FunFam" id="3.30.1490.20:FF:000003">
    <property type="entry name" value="acetyl-CoA carboxylase isoform X1"/>
    <property type="match status" value="1"/>
</dbReference>
<dbReference type="Pfam" id="PF00364">
    <property type="entry name" value="Biotin_lipoyl"/>
    <property type="match status" value="1"/>
</dbReference>
<dbReference type="PROSITE" id="PS50979">
    <property type="entry name" value="BC"/>
    <property type="match status" value="1"/>
</dbReference>
<keyword evidence="8" id="KW-0443">Lipid metabolism</keyword>
<keyword evidence="10" id="KW-0092">Biotin</keyword>
<dbReference type="FunFam" id="3.90.226.10:FF:000010">
    <property type="entry name" value="acetyl-CoA carboxylase isoform X2"/>
    <property type="match status" value="1"/>
</dbReference>
<dbReference type="Gene3D" id="2.40.460.10">
    <property type="entry name" value="Biotin dependent carboxylase carboxyltransferase"/>
    <property type="match status" value="1"/>
</dbReference>
<evidence type="ECO:0000256" key="2">
    <source>
        <dbReference type="ARBA" id="ARBA00004956"/>
    </source>
</evidence>
<dbReference type="InterPro" id="IPR013537">
    <property type="entry name" value="AcCoA_COase_cen"/>
</dbReference>
<feature type="compositionally biased region" description="Polar residues" evidence="15">
    <location>
        <begin position="1"/>
        <end position="13"/>
    </location>
</feature>
<dbReference type="PROSITE" id="PS00867">
    <property type="entry name" value="CPSASE_2"/>
    <property type="match status" value="1"/>
</dbReference>
<dbReference type="GO" id="GO:0046872">
    <property type="term" value="F:metal ion binding"/>
    <property type="evidence" value="ECO:0007669"/>
    <property type="project" value="InterPro"/>
</dbReference>
<gene>
    <name evidence="21" type="ORF">PCAL00307_LOCUS13123</name>
    <name evidence="22" type="ORF">PECAL_5P16540</name>
</gene>
<dbReference type="InterPro" id="IPR016185">
    <property type="entry name" value="PreATP-grasp_dom_sf"/>
</dbReference>
<dbReference type="InterPro" id="IPR034733">
    <property type="entry name" value="AcCoA_carboxyl_beta"/>
</dbReference>
<evidence type="ECO:0000256" key="8">
    <source>
        <dbReference type="ARBA" id="ARBA00023098"/>
    </source>
</evidence>
<feature type="domain" description="Lipoyl-binding" evidence="16">
    <location>
        <begin position="673"/>
        <end position="747"/>
    </location>
</feature>
<dbReference type="Gene3D" id="2.40.50.100">
    <property type="match status" value="1"/>
</dbReference>
<keyword evidence="4" id="KW-0436">Ligase</keyword>
<dbReference type="Pfam" id="PF21385">
    <property type="entry name" value="ACCA_BT"/>
    <property type="match status" value="1"/>
</dbReference>
<dbReference type="GO" id="GO:0004075">
    <property type="term" value="F:biotin carboxylase activity"/>
    <property type="evidence" value="ECO:0007669"/>
    <property type="project" value="UniProtKB-EC"/>
</dbReference>
<dbReference type="InterPro" id="IPR011762">
    <property type="entry name" value="COA_CT_N"/>
</dbReference>
<dbReference type="Pfam" id="PF00289">
    <property type="entry name" value="Biotin_carb_N"/>
    <property type="match status" value="1"/>
</dbReference>
<organism evidence="21">
    <name type="scientific">Pelagomonas calceolata</name>
    <dbReference type="NCBI Taxonomy" id="35677"/>
    <lineage>
        <taxon>Eukaryota</taxon>
        <taxon>Sar</taxon>
        <taxon>Stramenopiles</taxon>
        <taxon>Ochrophyta</taxon>
        <taxon>Pelagophyceae</taxon>
        <taxon>Pelagomonadales</taxon>
        <taxon>Pelagomonadaceae</taxon>
        <taxon>Pelagomonas</taxon>
    </lineage>
</organism>
<feature type="domain" description="Biotin carboxylation" evidence="18">
    <location>
        <begin position="46"/>
        <end position="545"/>
    </location>
</feature>
<dbReference type="InterPro" id="IPR005479">
    <property type="entry name" value="CPAse_ATP-bd"/>
</dbReference>
<sequence>MKSSGLQRTSSMTAMIDRKKRPIEPASQQARARMREYVEAHGGSSPIHTILIANNGMAATKAMLSLREFAFDVLGDAKALTFVAMASGQDLDANAEFVRLADRVVEVPSGSNKNNYANVELIIDVAEREAVDAVWPGWGHASEYPELPDGLAKRNITFIGPSGGPMRALGDKIAASILAQTARVSSIPWSGDGITCDPKVVIETGAIPPELFRKAMVTTEEECIAAAERIGYPVMLKASEGGGGKGIRMSKDAAELRNNFVQVTNEVPGSPMFLMQLCSNARHLEVQIVGDKHGQAVALNGRDCSTQRRFQKIFEEAPAAIADPGVFREMELAAMRLTQSIGYSGAGTVEYLYHAATKKYYFLELNPRLQVEHPCTEGITDINMPATQLQVAMGIPLHRIPHIRRFYGLEDVHGSSTIDFHEVRYPKITKHVIAARITAENPDEGFKPTSGSIERVKFQSTRNVWGYFSVGANGGIHEFADSQFGHIFASGATREIARRHLVLALKSVEIRGKIRNPVEYLVELLETDAFKANDIHTGWLDGILRAKSIAVPTNTPRLVLAAVLYRSHQFVKSKREELEASLAKGQLSTVLVKDLTAFSQTITYEGLKYDFLVQKSGPEVFSLRLNDQSITAKVREQPDGSLLCAFGGATRKVHGLEEPLGLRIICDGVTCLMPTIFDPSELRTDVTGKVVRYLQEDGTHLDAGAPYVEVEAMKMIMALKTGEAGKFNHLKPPGSIISAGDLLAKLELSDPSKVAKVEPYQGAFDDILDIVEEDETAADKCALLLDGFERGDPTTLAKDLTDDNVNVVVDEAAQLLQRYLVVESRYAGRPMDAVVQELVAEHKEDLTKAIDVARAHSQLKQRTVLCQQILKELLQIYANRRASGVDPAPMTLVSALAQLAALPGDAYGDLALLALRVSLVANDEAPTPRTLDTRLFDKASLTRGYALIELETGSAAATAFLGNLSVETPSKLTKPGRGGEPPVVFVFFSAASDAFLGGAKTVQAALENVLEALALARRDAKVPVTSSSSVVIRFPGGWGHVEPENGLKALDAAAFAVAARLASLHVDALSVRVGSQDLSMAAPTSTDWPTFKSVSKEQADVFSPSPLAKRRATARRAGSTFCYDFVGLFAREVTKEGGDAFVADELVLQGDALETQAREPGQNDCGMVAWRCAASTKEYPEGREFVVVANDVTYQSGSFGVKEDAFYAKVSQYARAQGLPRIYVACNSGARIGLADELKPKFRVAWVDEKNPQAGYHYLYLTAADYQALPSGSVQGKLVGERFVLDAVVGEKDGIGVENLRGSGTIAGETSRAYADAFTLSYVTGRSVGIGAYLNRLTRRVIQMKQGPIILTGYQALNKLLGREVYTSQDQLGGPQVMHPNGVSHLTVESDVEGVAEIMRWLSFVPRVKGAPPAILSCADPIDRPVEFVPTKAPYDPRHMLAGATTDGRFLPGFLDVGSFKEYLAGWGKSVVVGRGRLGGAPVGVVAVETRLSEQRVPADPANPDSTEVIMPQAGQVWFPDSAYKTATAIRDFSGENLPTIIFANWRGFSGGTRDMYGEVLKFGAMIVDALVDCSQPVFVYVPPHGELRGGAWVVVDPTINAAKMEMYADVDSRGGILEPPGICEIKFRTADRVKAMHRLDSKLKAMDMNADENAEAIAKREEALAPTYLGVAHEFADLHDRAGRMKAKGVIRDVLSWPRSRAYLAKRLKRRLAEDALRARFRGLSEDAVSSKLRALAGSAYDDDTAFVTWSAGTAARVAVDAAVNEAAVAAVQSEVKALVADLAPSARARALASVVM</sequence>
<dbReference type="FunFam" id="2.40.50.100:FF:000005">
    <property type="entry name" value="Acetyl-CoA carboxylase 1"/>
    <property type="match status" value="1"/>
</dbReference>
<dbReference type="InterPro" id="IPR029045">
    <property type="entry name" value="ClpP/crotonase-like_dom_sf"/>
</dbReference>
<evidence type="ECO:0000313" key="21">
    <source>
        <dbReference type="EMBL" id="CAE0697687.1"/>
    </source>
</evidence>
<keyword evidence="9" id="KW-0275">Fatty acid biosynthesis</keyword>
<dbReference type="PROSITE" id="PS50980">
    <property type="entry name" value="COA_CT_NTER"/>
    <property type="match status" value="1"/>
</dbReference>
<dbReference type="Gene3D" id="3.90.226.10">
    <property type="entry name" value="2-enoyl-CoA Hydratase, Chain A, domain 1"/>
    <property type="match status" value="2"/>
</dbReference>
<dbReference type="SMART" id="SM00878">
    <property type="entry name" value="Biotin_carb_C"/>
    <property type="match status" value="1"/>
</dbReference>
<evidence type="ECO:0000313" key="22">
    <source>
        <dbReference type="EMBL" id="CAH0377074.1"/>
    </source>
</evidence>
<dbReference type="InterPro" id="IPR005481">
    <property type="entry name" value="BC-like_N"/>
</dbReference>
<dbReference type="EMBL" id="HBIW01015225">
    <property type="protein sequence ID" value="CAE0697687.1"/>
    <property type="molecule type" value="Transcribed_RNA"/>
</dbReference>
<keyword evidence="23" id="KW-1185">Reference proteome</keyword>
<reference evidence="21" key="1">
    <citation type="submission" date="2021-01" db="EMBL/GenBank/DDBJ databases">
        <authorList>
            <person name="Corre E."/>
            <person name="Pelletier E."/>
            <person name="Niang G."/>
            <person name="Scheremetjew M."/>
            <person name="Finn R."/>
            <person name="Kale V."/>
            <person name="Holt S."/>
            <person name="Cochrane G."/>
            <person name="Meng A."/>
            <person name="Brown T."/>
            <person name="Cohen L."/>
        </authorList>
    </citation>
    <scope>NUCLEOTIDE SEQUENCE</scope>
    <source>
        <strain evidence="21">CCMP1756</strain>
    </source>
</reference>
<dbReference type="Gene3D" id="3.90.1770.10">
    <property type="entry name" value="PreATP-grasp domain"/>
    <property type="match status" value="1"/>
</dbReference>
<dbReference type="SUPFAM" id="SSF52096">
    <property type="entry name" value="ClpP/crotonase"/>
    <property type="match status" value="2"/>
</dbReference>
<dbReference type="InterPro" id="IPR005482">
    <property type="entry name" value="Biotin_COase_C"/>
</dbReference>
<evidence type="ECO:0000256" key="10">
    <source>
        <dbReference type="ARBA" id="ARBA00023267"/>
    </source>
</evidence>
<evidence type="ECO:0000256" key="11">
    <source>
        <dbReference type="ARBA" id="ARBA00023268"/>
    </source>
</evidence>
<dbReference type="EMBL" id="CAKKNE010000005">
    <property type="protein sequence ID" value="CAH0377074.1"/>
    <property type="molecule type" value="Genomic_DNA"/>
</dbReference>
<dbReference type="GO" id="GO:2001295">
    <property type="term" value="P:malonyl-CoA biosynthetic process"/>
    <property type="evidence" value="ECO:0007669"/>
    <property type="project" value="UniProtKB-UniPathway"/>
</dbReference>
<dbReference type="CDD" id="cd06850">
    <property type="entry name" value="biotinyl_domain"/>
    <property type="match status" value="1"/>
</dbReference>
<keyword evidence="5 14" id="KW-0547">Nucleotide-binding</keyword>
<dbReference type="Pfam" id="PF08326">
    <property type="entry name" value="ACC_central"/>
    <property type="match status" value="1"/>
</dbReference>
<dbReference type="SUPFAM" id="SSF51230">
    <property type="entry name" value="Single hybrid motif"/>
    <property type="match status" value="1"/>
</dbReference>
<dbReference type="InterPro" id="IPR013815">
    <property type="entry name" value="ATP_grasp_subdomain_1"/>
</dbReference>
<dbReference type="GO" id="GO:0006633">
    <property type="term" value="P:fatty acid biosynthetic process"/>
    <property type="evidence" value="ECO:0007669"/>
    <property type="project" value="UniProtKB-KW"/>
</dbReference>
<dbReference type="InterPro" id="IPR011764">
    <property type="entry name" value="Biotin_carboxylation_dom"/>
</dbReference>
<dbReference type="InterPro" id="IPR011763">
    <property type="entry name" value="COA_CT_C"/>
</dbReference>
<dbReference type="Gene3D" id="3.40.50.20">
    <property type="match status" value="1"/>
</dbReference>
<dbReference type="Pfam" id="PF01039">
    <property type="entry name" value="Carboxyl_trans"/>
    <property type="match status" value="1"/>
</dbReference>
<feature type="domain" description="CoA carboxyltransferase N-terminal" evidence="19">
    <location>
        <begin position="1100"/>
        <end position="1417"/>
    </location>
</feature>
<dbReference type="SUPFAM" id="SSF52440">
    <property type="entry name" value="PreATP-grasp domain"/>
    <property type="match status" value="1"/>
</dbReference>
<dbReference type="OrthoDB" id="196847at2759"/>
<evidence type="ECO:0000256" key="14">
    <source>
        <dbReference type="PROSITE-ProRule" id="PRU00409"/>
    </source>
</evidence>
<evidence type="ECO:0000256" key="6">
    <source>
        <dbReference type="ARBA" id="ARBA00022832"/>
    </source>
</evidence>
<comment type="pathway">
    <text evidence="2">Lipid metabolism; malonyl-CoA biosynthesis; malonyl-CoA from acetyl-CoA: step 1/1.</text>
</comment>
<name>A0A7S4E955_9STRA</name>
<reference evidence="22" key="2">
    <citation type="submission" date="2021-11" db="EMBL/GenBank/DDBJ databases">
        <authorList>
            <consortium name="Genoscope - CEA"/>
            <person name="William W."/>
        </authorList>
    </citation>
    <scope>NUCLEOTIDE SEQUENCE</scope>
</reference>
<evidence type="ECO:0000259" key="20">
    <source>
        <dbReference type="PROSITE" id="PS50989"/>
    </source>
</evidence>
<evidence type="ECO:0000259" key="16">
    <source>
        <dbReference type="PROSITE" id="PS50968"/>
    </source>
</evidence>
<dbReference type="Pfam" id="PF02786">
    <property type="entry name" value="CPSase_L_D2"/>
    <property type="match status" value="1"/>
</dbReference>
<dbReference type="GO" id="GO:0005524">
    <property type="term" value="F:ATP binding"/>
    <property type="evidence" value="ECO:0007669"/>
    <property type="project" value="UniProtKB-UniRule"/>
</dbReference>
<evidence type="ECO:0000256" key="13">
    <source>
        <dbReference type="ARBA" id="ARBA00048600"/>
    </source>
</evidence>
<dbReference type="InterPro" id="IPR049076">
    <property type="entry name" value="ACCA"/>
</dbReference>
<dbReference type="InterPro" id="IPR000089">
    <property type="entry name" value="Biotin_lipoyl"/>
</dbReference>
<dbReference type="Proteomes" id="UP000789595">
    <property type="component" value="Unassembled WGS sequence"/>
</dbReference>
<dbReference type="InterPro" id="IPR011761">
    <property type="entry name" value="ATP-grasp"/>
</dbReference>
<keyword evidence="7 14" id="KW-0067">ATP-binding</keyword>
<dbReference type="PANTHER" id="PTHR45728:SF3">
    <property type="entry name" value="ACETYL-COA CARBOXYLASE"/>
    <property type="match status" value="1"/>
</dbReference>
<evidence type="ECO:0000259" key="19">
    <source>
        <dbReference type="PROSITE" id="PS50980"/>
    </source>
</evidence>
<dbReference type="PROSITE" id="PS50989">
    <property type="entry name" value="COA_CT_CTER"/>
    <property type="match status" value="1"/>
</dbReference>
<evidence type="ECO:0008006" key="24">
    <source>
        <dbReference type="Google" id="ProtNLM"/>
    </source>
</evidence>
<dbReference type="UniPathway" id="UPA00655">
    <property type="reaction ID" value="UER00711"/>
</dbReference>
<evidence type="ECO:0000256" key="7">
    <source>
        <dbReference type="ARBA" id="ARBA00022840"/>
    </source>
</evidence>
<dbReference type="InterPro" id="IPR011054">
    <property type="entry name" value="Rudment_hybrid_motif"/>
</dbReference>
<feature type="domain" description="CoA carboxyltransferase C-terminal" evidence="20">
    <location>
        <begin position="1421"/>
        <end position="1724"/>
    </location>
</feature>
<evidence type="ECO:0000256" key="15">
    <source>
        <dbReference type="SAM" id="MobiDB-lite"/>
    </source>
</evidence>
<evidence type="ECO:0000256" key="1">
    <source>
        <dbReference type="ARBA" id="ARBA00001953"/>
    </source>
</evidence>
<protein>
    <recommendedName>
        <fullName evidence="24">Acetyl-CoA carboxylase</fullName>
    </recommendedName>
</protein>
<dbReference type="PROSITE" id="PS50968">
    <property type="entry name" value="BIOTINYL_LIPOYL"/>
    <property type="match status" value="1"/>
</dbReference>
<comment type="catalytic activity">
    <reaction evidence="12">
        <text>hydrogencarbonate + acetyl-CoA + ATP = malonyl-CoA + ADP + phosphate + H(+)</text>
        <dbReference type="Rhea" id="RHEA:11308"/>
        <dbReference type="ChEBI" id="CHEBI:15378"/>
        <dbReference type="ChEBI" id="CHEBI:17544"/>
        <dbReference type="ChEBI" id="CHEBI:30616"/>
        <dbReference type="ChEBI" id="CHEBI:43474"/>
        <dbReference type="ChEBI" id="CHEBI:57288"/>
        <dbReference type="ChEBI" id="CHEBI:57384"/>
        <dbReference type="ChEBI" id="CHEBI:456216"/>
        <dbReference type="EC" id="6.4.1.2"/>
    </reaction>
</comment>
<feature type="region of interest" description="Disordered" evidence="15">
    <location>
        <begin position="1"/>
        <end position="27"/>
    </location>
</feature>
<evidence type="ECO:0000259" key="18">
    <source>
        <dbReference type="PROSITE" id="PS50979"/>
    </source>
</evidence>
<evidence type="ECO:0000256" key="4">
    <source>
        <dbReference type="ARBA" id="ARBA00022598"/>
    </source>
</evidence>
<keyword evidence="3" id="KW-0444">Lipid biosynthesis</keyword>
<evidence type="ECO:0000256" key="12">
    <source>
        <dbReference type="ARBA" id="ARBA00048065"/>
    </source>
</evidence>
<comment type="cofactor">
    <cofactor evidence="1">
        <name>biotin</name>
        <dbReference type="ChEBI" id="CHEBI:57586"/>
    </cofactor>
</comment>
<proteinExistence type="predicted"/>
<dbReference type="InterPro" id="IPR011053">
    <property type="entry name" value="Single_hybrid_motif"/>
</dbReference>
<dbReference type="PROSITE" id="PS50975">
    <property type="entry name" value="ATP_GRASP"/>
    <property type="match status" value="1"/>
</dbReference>
<dbReference type="Gene3D" id="3.30.1490.20">
    <property type="entry name" value="ATP-grasp fold, A domain"/>
    <property type="match status" value="1"/>
</dbReference>
<dbReference type="SUPFAM" id="SSF51246">
    <property type="entry name" value="Rudiment single hybrid motif"/>
    <property type="match status" value="1"/>
</dbReference>
<dbReference type="Pfam" id="PF02785">
    <property type="entry name" value="Biotin_carb_C"/>
    <property type="match status" value="1"/>
</dbReference>
<evidence type="ECO:0000256" key="3">
    <source>
        <dbReference type="ARBA" id="ARBA00022516"/>
    </source>
</evidence>
<feature type="domain" description="ATP-grasp" evidence="17">
    <location>
        <begin position="199"/>
        <end position="393"/>
    </location>
</feature>
<dbReference type="GO" id="GO:0003989">
    <property type="term" value="F:acetyl-CoA carboxylase activity"/>
    <property type="evidence" value="ECO:0007669"/>
    <property type="project" value="UniProtKB-EC"/>
</dbReference>
<evidence type="ECO:0000259" key="17">
    <source>
        <dbReference type="PROSITE" id="PS50975"/>
    </source>
</evidence>
<keyword evidence="11" id="KW-0511">Multifunctional enzyme</keyword>
<dbReference type="Gene3D" id="3.30.470.20">
    <property type="entry name" value="ATP-grasp fold, B domain"/>
    <property type="match status" value="1"/>
</dbReference>
<dbReference type="PROSITE" id="PS00866">
    <property type="entry name" value="CPSASE_1"/>
    <property type="match status" value="1"/>
</dbReference>
<dbReference type="SUPFAM" id="SSF56059">
    <property type="entry name" value="Glutathione synthetase ATP-binding domain-like"/>
    <property type="match status" value="1"/>
</dbReference>